<keyword evidence="4" id="KW-1000">Mitochondrion outer membrane</keyword>
<dbReference type="PANTHER" id="PTHR21508:SF5">
    <property type="entry name" value="MITOGUARDIN"/>
    <property type="match status" value="1"/>
</dbReference>
<keyword evidence="3" id="KW-0812">Transmembrane</keyword>
<evidence type="ECO:0000256" key="5">
    <source>
        <dbReference type="ARBA" id="ARBA00022989"/>
    </source>
</evidence>
<proteinExistence type="inferred from homology"/>
<dbReference type="Pfam" id="PF10265">
    <property type="entry name" value="Miga"/>
    <property type="match status" value="1"/>
</dbReference>
<comment type="caution">
    <text evidence="8">The sequence shown here is derived from an EMBL/GenBank/DDBJ whole genome shotgun (WGS) entry which is preliminary data.</text>
</comment>
<dbReference type="GO" id="GO:0005741">
    <property type="term" value="C:mitochondrial outer membrane"/>
    <property type="evidence" value="ECO:0007669"/>
    <property type="project" value="UniProtKB-SubCell"/>
</dbReference>
<comment type="similarity">
    <text evidence="2">Belongs to the mitoguardin family.</text>
</comment>
<accession>A0AAN9TCK6</accession>
<evidence type="ECO:0000313" key="8">
    <source>
        <dbReference type="EMBL" id="KAK7580609.1"/>
    </source>
</evidence>
<organism evidence="8 9">
    <name type="scientific">Parthenolecanium corni</name>
    <dbReference type="NCBI Taxonomy" id="536013"/>
    <lineage>
        <taxon>Eukaryota</taxon>
        <taxon>Metazoa</taxon>
        <taxon>Ecdysozoa</taxon>
        <taxon>Arthropoda</taxon>
        <taxon>Hexapoda</taxon>
        <taxon>Insecta</taxon>
        <taxon>Pterygota</taxon>
        <taxon>Neoptera</taxon>
        <taxon>Paraneoptera</taxon>
        <taxon>Hemiptera</taxon>
        <taxon>Sternorrhyncha</taxon>
        <taxon>Coccoidea</taxon>
        <taxon>Coccidae</taxon>
        <taxon>Parthenolecanium</taxon>
    </lineage>
</organism>
<dbReference type="AlphaFoldDB" id="A0AAN9TCK6"/>
<keyword evidence="9" id="KW-1185">Reference proteome</keyword>
<gene>
    <name evidence="8" type="ORF">V9T40_001238</name>
</gene>
<dbReference type="EMBL" id="JBBCAQ010000034">
    <property type="protein sequence ID" value="KAK7580609.1"/>
    <property type="molecule type" value="Genomic_DNA"/>
</dbReference>
<dbReference type="PANTHER" id="PTHR21508">
    <property type="entry name" value="MITOGUARDIN"/>
    <property type="match status" value="1"/>
</dbReference>
<evidence type="ECO:0000256" key="4">
    <source>
        <dbReference type="ARBA" id="ARBA00022787"/>
    </source>
</evidence>
<evidence type="ECO:0000256" key="3">
    <source>
        <dbReference type="ARBA" id="ARBA00022692"/>
    </source>
</evidence>
<evidence type="ECO:0000256" key="2">
    <source>
        <dbReference type="ARBA" id="ARBA00008969"/>
    </source>
</evidence>
<protein>
    <recommendedName>
        <fullName evidence="10">Mitoguardin</fullName>
    </recommendedName>
</protein>
<evidence type="ECO:0000313" key="9">
    <source>
        <dbReference type="Proteomes" id="UP001367676"/>
    </source>
</evidence>
<dbReference type="GO" id="GO:0008053">
    <property type="term" value="P:mitochondrial fusion"/>
    <property type="evidence" value="ECO:0007669"/>
    <property type="project" value="InterPro"/>
</dbReference>
<evidence type="ECO:0000256" key="6">
    <source>
        <dbReference type="ARBA" id="ARBA00023128"/>
    </source>
</evidence>
<keyword evidence="5" id="KW-1133">Transmembrane helix</keyword>
<reference evidence="8 9" key="1">
    <citation type="submission" date="2024-03" db="EMBL/GenBank/DDBJ databases">
        <title>Adaptation during the transition from Ophiocordyceps entomopathogen to insect associate is accompanied by gene loss and intensified selection.</title>
        <authorList>
            <person name="Ward C.M."/>
            <person name="Onetto C.A."/>
            <person name="Borneman A.R."/>
        </authorList>
    </citation>
    <scope>NUCLEOTIDE SEQUENCE [LARGE SCALE GENOMIC DNA]</scope>
    <source>
        <strain evidence="8">AWRI1</strain>
        <tissue evidence="8">Single Adult Female</tissue>
    </source>
</reference>
<name>A0AAN9TCK6_9HEMI</name>
<sequence>MEALEVSINYWEDAMAAYSRNTNSESLAITNEEESEFSKELQQLLDAAYKLQDECELLFLDQRSVLFRPCGSTKFDSEYDGYRSEYSPAESFVSAQDDGWQMADLREFDEYADLNVNVEELSLYQSALRHFEENGIPHRCLRTELLRCSSDVEYLCKLHCIRIAFQWLLQDESKRTWIANTGRQILTDLLLYANKDPKEFLIAYEEMLTFLQDEKCWEEMGLELAARGVKAMTFYDIVLDYILMDAFEDLDTPPSSVLAVVQNRWLSNGFKESALATAVWSVLRAKRRMLKFPKGFMAHFYSISEKISPLMAWGFLGPDESLKETCLYFKEQVMGFLNDIFSFRSCRYTSVEELSEDIMKQITKRIDNTISKLTERN</sequence>
<dbReference type="InterPro" id="IPR019392">
    <property type="entry name" value="Miga"/>
</dbReference>
<comment type="subcellular location">
    <subcellularLocation>
        <location evidence="1">Mitochondrion outer membrane</location>
    </subcellularLocation>
</comment>
<keyword evidence="6" id="KW-0496">Mitochondrion</keyword>
<dbReference type="Proteomes" id="UP001367676">
    <property type="component" value="Unassembled WGS sequence"/>
</dbReference>
<evidence type="ECO:0000256" key="1">
    <source>
        <dbReference type="ARBA" id="ARBA00004294"/>
    </source>
</evidence>
<evidence type="ECO:0000256" key="7">
    <source>
        <dbReference type="ARBA" id="ARBA00023136"/>
    </source>
</evidence>
<keyword evidence="7" id="KW-0472">Membrane</keyword>
<evidence type="ECO:0008006" key="10">
    <source>
        <dbReference type="Google" id="ProtNLM"/>
    </source>
</evidence>